<comment type="similarity">
    <text evidence="2">In the N-terminal section; belongs to the phytochrome family.</text>
</comment>
<evidence type="ECO:0000259" key="9">
    <source>
        <dbReference type="PROSITE" id="PS50046"/>
    </source>
</evidence>
<dbReference type="PROSITE" id="PS50046">
    <property type="entry name" value="PHYTOCHROME_2"/>
    <property type="match status" value="1"/>
</dbReference>
<dbReference type="Pfam" id="PF02518">
    <property type="entry name" value="HATPase_c"/>
    <property type="match status" value="1"/>
</dbReference>
<dbReference type="AlphaFoldDB" id="A0A1E5QKE8"/>
<feature type="domain" description="PAC" evidence="12">
    <location>
        <begin position="233"/>
        <end position="284"/>
    </location>
</feature>
<feature type="domain" description="PAS" evidence="11">
    <location>
        <begin position="443"/>
        <end position="513"/>
    </location>
</feature>
<dbReference type="InterPro" id="IPR005467">
    <property type="entry name" value="His_kinase_dom"/>
</dbReference>
<accession>A0A1E5QKE8</accession>
<dbReference type="InterPro" id="IPR035965">
    <property type="entry name" value="PAS-like_dom_sf"/>
</dbReference>
<dbReference type="PRINTS" id="PR00344">
    <property type="entry name" value="BCTRLSENSOR"/>
</dbReference>
<dbReference type="SMART" id="SM00065">
    <property type="entry name" value="GAF"/>
    <property type="match status" value="1"/>
</dbReference>
<feature type="domain" description="PAC" evidence="12">
    <location>
        <begin position="639"/>
        <end position="690"/>
    </location>
</feature>
<keyword evidence="6" id="KW-0418">Kinase</keyword>
<dbReference type="InterPro" id="IPR029016">
    <property type="entry name" value="GAF-like_dom_sf"/>
</dbReference>
<evidence type="ECO:0000256" key="5">
    <source>
        <dbReference type="ARBA" id="ARBA00022679"/>
    </source>
</evidence>
<evidence type="ECO:0000256" key="8">
    <source>
        <dbReference type="SAM" id="Coils"/>
    </source>
</evidence>
<dbReference type="CDD" id="cd00082">
    <property type="entry name" value="HisKA"/>
    <property type="match status" value="1"/>
</dbReference>
<proteinExistence type="inferred from homology"/>
<evidence type="ECO:0000259" key="10">
    <source>
        <dbReference type="PROSITE" id="PS50109"/>
    </source>
</evidence>
<evidence type="ECO:0000259" key="11">
    <source>
        <dbReference type="PROSITE" id="PS50112"/>
    </source>
</evidence>
<dbReference type="InterPro" id="IPR000700">
    <property type="entry name" value="PAS-assoc_C"/>
</dbReference>
<reference evidence="13" key="1">
    <citation type="submission" date="2016-09" db="EMBL/GenBank/DDBJ databases">
        <title>Draft genome of thermotolerant cyanobacterium Desertifilum sp. strain IPPAS B-1220.</title>
        <authorList>
            <person name="Sinetova M.A."/>
            <person name="Bolakhan K."/>
            <person name="Zayadan B.K."/>
            <person name="Mironov K.S."/>
            <person name="Ustinova V."/>
            <person name="Kupriyanova E.V."/>
            <person name="Sidorov R.A."/>
            <person name="Skrypnik A.N."/>
            <person name="Gogoleva N.E."/>
            <person name="Gogolev Y.V."/>
            <person name="Los D.A."/>
        </authorList>
    </citation>
    <scope>NUCLEOTIDE SEQUENCE [LARGE SCALE GENOMIC DNA]</scope>
    <source>
        <strain evidence="13">IPPAS B-1220</strain>
    </source>
</reference>
<evidence type="ECO:0000256" key="2">
    <source>
        <dbReference type="ARBA" id="ARBA00006402"/>
    </source>
</evidence>
<dbReference type="GO" id="GO:0000155">
    <property type="term" value="F:phosphorelay sensor kinase activity"/>
    <property type="evidence" value="ECO:0007669"/>
    <property type="project" value="InterPro"/>
</dbReference>
<dbReference type="Pfam" id="PF08448">
    <property type="entry name" value="PAS_4"/>
    <property type="match status" value="1"/>
</dbReference>
<dbReference type="Gene3D" id="3.30.450.20">
    <property type="entry name" value="PAS domain"/>
    <property type="match status" value="5"/>
</dbReference>
<dbReference type="InterPro" id="IPR036097">
    <property type="entry name" value="HisK_dim/P_sf"/>
</dbReference>
<dbReference type="InterPro" id="IPR003661">
    <property type="entry name" value="HisK_dim/P_dom"/>
</dbReference>
<dbReference type="Pfam" id="PF00512">
    <property type="entry name" value="HisKA"/>
    <property type="match status" value="1"/>
</dbReference>
<dbReference type="PROSITE" id="PS50113">
    <property type="entry name" value="PAC"/>
    <property type="match status" value="2"/>
</dbReference>
<dbReference type="InterPro" id="IPR016132">
    <property type="entry name" value="Phyto_chromo_attachment"/>
</dbReference>
<dbReference type="STRING" id="1781255.BH720_11390"/>
<dbReference type="InterPro" id="IPR052162">
    <property type="entry name" value="Sensor_kinase/Photoreceptor"/>
</dbReference>
<sequence length="1160" mass="130957">MLSFGPAARPACELQGGIISSPHFQHPETLLSQLPGLVYQGYFHPEGYIEFTYLSAGCKTLLGLEAAELIANPHLLTERLPPDRRQSFIKTLQTAQQQPQFWEWEGCFVTSEGKVKWLTFCAIPEAQPSGKILWQGWMADITYTMQLELAVQRSKTRFAQLVANVPAVIYQYRQGADRSDTLTYISPYIRDLLGINPDSLLQGQDPFRRFVHPEDFDSWQSAIAHSATTLSQLHWEGRLIDTSGEIKWVNTTSRPKQQVNGDILWDGALIDISDRKHAEIALSNSEQKYRSLYDSMNEGVMLCEMLYDLAGNPTDYRILEVNPAYEDIIGMKREQAVGTYASQLEGIGEIAYLEQFARVAQTGEAIAFEAYSEALDKDFRICAFATAPHQFAILFEDITQRKLTEVQLEQTVKQRTQQLQDTIAQLQSEIQVREQVEGALRQSQTQLANLLESITDGFFAVNREGQFTYLNHSGEQILHRSQTEVLGQSLWEVFPEWRGSQLEGAIAEAIATGKLATFEICTLAERQWLEVRIYPSDEGLSVFFHDITQQKHAQAAIHQAQEHFQKLAENVPGMLYQFVLTPDGNTKFSFVSAGSQEVYELTPQQIYENGQLLLDAVDPEDRATFVQTVAFSQQNLSPWRWEGRIWTPSGKMKWISGASRPEKTSEGEIFWDGIVTDITPNKLAEAELLKQHQRSQLLAEITVKIRQSLQIEEILQTTVTEVLRILNCDRVLIYQLLPDGGGVVTSEATSGDCQSILGETITDPCFHNRYLEAYRQGRVRAIADLDNCDVQPCHVELLKKFQVKANLVVPILQREDLWGLLIAHQCTTTRDWTAFEQELLQQLANQVGIALAQAQLLEQYMKTSQQLAKQNIILEQALVSLQNTQTQLVQSEKMASLGQLVAGVAHEINNPVSFIYGNLSHARQYFHDLLDLLHLYQHHYPEPVPEIADTIEELDLDFITADLQNLLKSMNVGTKRIREIVESLRNFSRLDEAECKAVNLHEGIDNTLLILQHRLRANPERSDITIHKDYAALPPIRCYAGHLNQVFMNLLANAIDALEEKLRSTHATFEPTITIQTSVLDSVPSAVAIRISDNGIGMEPETQQRLFDPFFTTKPIGRGTGLGLSISHSIVVERHGGQITVQSERGRGTTFEIVLPWDES</sequence>
<dbReference type="PANTHER" id="PTHR43304:SF1">
    <property type="entry name" value="PAC DOMAIN-CONTAINING PROTEIN"/>
    <property type="match status" value="1"/>
</dbReference>
<dbReference type="InterPro" id="IPR003018">
    <property type="entry name" value="GAF"/>
</dbReference>
<dbReference type="OrthoDB" id="442746at2"/>
<feature type="domain" description="PAS" evidence="11">
    <location>
        <begin position="46"/>
        <end position="99"/>
    </location>
</feature>
<keyword evidence="5" id="KW-0808">Transferase</keyword>
<organism evidence="13">
    <name type="scientific">Desertifilum tharense IPPAS B-1220</name>
    <dbReference type="NCBI Taxonomy" id="1781255"/>
    <lineage>
        <taxon>Bacteria</taxon>
        <taxon>Bacillati</taxon>
        <taxon>Cyanobacteriota</taxon>
        <taxon>Cyanophyceae</taxon>
        <taxon>Desertifilales</taxon>
        <taxon>Desertifilaceae</taxon>
        <taxon>Desertifilum</taxon>
    </lineage>
</organism>
<dbReference type="InterPro" id="IPR013656">
    <property type="entry name" value="PAS_4"/>
</dbReference>
<dbReference type="SUPFAM" id="SSF55781">
    <property type="entry name" value="GAF domain-like"/>
    <property type="match status" value="1"/>
</dbReference>
<dbReference type="CDD" id="cd00130">
    <property type="entry name" value="PAS"/>
    <property type="match status" value="4"/>
</dbReference>
<evidence type="ECO:0000313" key="13">
    <source>
        <dbReference type="EMBL" id="OEJ75064.1"/>
    </source>
</evidence>
<dbReference type="InterPro" id="IPR000014">
    <property type="entry name" value="PAS"/>
</dbReference>
<dbReference type="InterPro" id="IPR004358">
    <property type="entry name" value="Sig_transdc_His_kin-like_C"/>
</dbReference>
<gene>
    <name evidence="13" type="ORF">BH720_11390</name>
</gene>
<dbReference type="NCBIfam" id="TIGR00229">
    <property type="entry name" value="sensory_box"/>
    <property type="match status" value="2"/>
</dbReference>
<comment type="caution">
    <text evidence="13">The sequence shown here is derived from an EMBL/GenBank/DDBJ whole genome shotgun (WGS) entry which is preliminary data.</text>
</comment>
<dbReference type="PROSITE" id="PS50109">
    <property type="entry name" value="HIS_KIN"/>
    <property type="match status" value="1"/>
</dbReference>
<feature type="coiled-coil region" evidence="8">
    <location>
        <begin position="409"/>
        <end position="453"/>
    </location>
</feature>
<keyword evidence="8" id="KW-0175">Coiled coil</keyword>
<dbReference type="Pfam" id="PF01590">
    <property type="entry name" value="GAF"/>
    <property type="match status" value="1"/>
</dbReference>
<dbReference type="SMART" id="SM00387">
    <property type="entry name" value="HATPase_c"/>
    <property type="match status" value="1"/>
</dbReference>
<dbReference type="InterPro" id="IPR013655">
    <property type="entry name" value="PAS_fold_3"/>
</dbReference>
<dbReference type="SUPFAM" id="SSF47384">
    <property type="entry name" value="Homodimeric domain of signal transducing histidine kinase"/>
    <property type="match status" value="1"/>
</dbReference>
<dbReference type="EMBL" id="MJGC01000054">
    <property type="protein sequence ID" value="OEJ75064.1"/>
    <property type="molecule type" value="Genomic_DNA"/>
</dbReference>
<keyword evidence="7" id="KW-0902">Two-component regulatory system</keyword>
<dbReference type="Gene3D" id="3.30.565.10">
    <property type="entry name" value="Histidine kinase-like ATPase, C-terminal domain"/>
    <property type="match status" value="1"/>
</dbReference>
<dbReference type="PANTHER" id="PTHR43304">
    <property type="entry name" value="PHYTOCHROME-LIKE PROTEIN CPH1"/>
    <property type="match status" value="1"/>
</dbReference>
<evidence type="ECO:0000259" key="12">
    <source>
        <dbReference type="PROSITE" id="PS50113"/>
    </source>
</evidence>
<feature type="domain" description="PAS" evidence="11">
    <location>
        <begin position="154"/>
        <end position="215"/>
    </location>
</feature>
<dbReference type="Gene3D" id="3.30.450.40">
    <property type="match status" value="1"/>
</dbReference>
<dbReference type="Pfam" id="PF08447">
    <property type="entry name" value="PAS_3"/>
    <property type="match status" value="3"/>
</dbReference>
<evidence type="ECO:0000256" key="7">
    <source>
        <dbReference type="ARBA" id="ARBA00023012"/>
    </source>
</evidence>
<dbReference type="RefSeq" id="WP_069967326.1">
    <property type="nucleotide sequence ID" value="NZ_CM124774.1"/>
</dbReference>
<comment type="catalytic activity">
    <reaction evidence="1">
        <text>ATP + protein L-histidine = ADP + protein N-phospho-L-histidine.</text>
        <dbReference type="EC" id="2.7.13.3"/>
    </reaction>
</comment>
<evidence type="ECO:0000256" key="6">
    <source>
        <dbReference type="ARBA" id="ARBA00022777"/>
    </source>
</evidence>
<evidence type="ECO:0000256" key="3">
    <source>
        <dbReference type="ARBA" id="ARBA00012438"/>
    </source>
</evidence>
<dbReference type="SMART" id="SM00091">
    <property type="entry name" value="PAS"/>
    <property type="match status" value="5"/>
</dbReference>
<name>A0A1E5QKE8_9CYAN</name>
<dbReference type="SUPFAM" id="SSF55785">
    <property type="entry name" value="PYP-like sensor domain (PAS domain)"/>
    <property type="match status" value="5"/>
</dbReference>
<dbReference type="Pfam" id="PF13188">
    <property type="entry name" value="PAS_8"/>
    <property type="match status" value="1"/>
</dbReference>
<dbReference type="InterPro" id="IPR036890">
    <property type="entry name" value="HATPase_C_sf"/>
</dbReference>
<dbReference type="InterPro" id="IPR003594">
    <property type="entry name" value="HATPase_dom"/>
</dbReference>
<dbReference type="Gene3D" id="1.10.287.130">
    <property type="match status" value="1"/>
</dbReference>
<dbReference type="SUPFAM" id="SSF55874">
    <property type="entry name" value="ATPase domain of HSP90 chaperone/DNA topoisomerase II/histidine kinase"/>
    <property type="match status" value="1"/>
</dbReference>
<evidence type="ECO:0000256" key="4">
    <source>
        <dbReference type="ARBA" id="ARBA00022553"/>
    </source>
</evidence>
<feature type="domain" description="Phytochrome chromophore attachment site" evidence="9">
    <location>
        <begin position="710"/>
        <end position="846"/>
    </location>
</feature>
<keyword evidence="4" id="KW-0597">Phosphoprotein</keyword>
<dbReference type="PROSITE" id="PS50112">
    <property type="entry name" value="PAS"/>
    <property type="match status" value="3"/>
</dbReference>
<dbReference type="EC" id="2.7.13.3" evidence="3"/>
<protein>
    <recommendedName>
        <fullName evidence="3">histidine kinase</fullName>
        <ecNumber evidence="3">2.7.13.3</ecNumber>
    </recommendedName>
</protein>
<evidence type="ECO:0000256" key="1">
    <source>
        <dbReference type="ARBA" id="ARBA00000085"/>
    </source>
</evidence>
<dbReference type="SMART" id="SM00388">
    <property type="entry name" value="HisKA"/>
    <property type="match status" value="1"/>
</dbReference>
<feature type="domain" description="Histidine kinase" evidence="10">
    <location>
        <begin position="903"/>
        <end position="1159"/>
    </location>
</feature>